<dbReference type="InterPro" id="IPR001453">
    <property type="entry name" value="MoaB/Mog_dom"/>
</dbReference>
<feature type="compositionally biased region" description="Acidic residues" evidence="1">
    <location>
        <begin position="211"/>
        <end position="221"/>
    </location>
</feature>
<dbReference type="RefSeq" id="WP_160066286.1">
    <property type="nucleotide sequence ID" value="NZ_WUYX01000053.1"/>
</dbReference>
<dbReference type="PANTHER" id="PTHR43232">
    <property type="entry name" value="MOLYBDENUM COFACTOR BIOSYNTHESIS PROTEIN B"/>
    <property type="match status" value="1"/>
</dbReference>
<dbReference type="Gene3D" id="3.40.980.10">
    <property type="entry name" value="MoaB/Mog-like domain"/>
    <property type="match status" value="1"/>
</dbReference>
<dbReference type="GO" id="GO:0006777">
    <property type="term" value="P:Mo-molybdopterin cofactor biosynthetic process"/>
    <property type="evidence" value="ECO:0007669"/>
    <property type="project" value="InterPro"/>
</dbReference>
<dbReference type="Pfam" id="PF00994">
    <property type="entry name" value="MoCF_biosynth"/>
    <property type="match status" value="1"/>
</dbReference>
<evidence type="ECO:0000313" key="4">
    <source>
        <dbReference type="Proteomes" id="UP000434101"/>
    </source>
</evidence>
<name>A0A6B0VQX7_9EURY</name>
<sequence length="241" mass="25453">MDETDERGDVETEGGGDAKTERGEDEGATEDGGDETVTSSDPDERTLGTAVITIAADRSLEADAAGNAITEALENDGFEIATREHIDTDHDRVQSIVSRMIDRDDVDVIITGGATSVEPDDVTIEAVEPLLDKELTAFPQLFATLAYEAVGSRAVASRTLAGVADGVPLFCLPGDEAAARLGTEKLILPEAAYLAGIARAERDERDHPSSDDESAVDETDNGQESATDAEGELKDEREEGS</sequence>
<dbReference type="InterPro" id="IPR036425">
    <property type="entry name" value="MoaB/Mog-like_dom_sf"/>
</dbReference>
<feature type="compositionally biased region" description="Acidic residues" evidence="1">
    <location>
        <begin position="23"/>
        <end position="34"/>
    </location>
</feature>
<feature type="domain" description="MoaB/Mog" evidence="2">
    <location>
        <begin position="50"/>
        <end position="194"/>
    </location>
</feature>
<gene>
    <name evidence="3" type="ORF">GS429_15670</name>
</gene>
<dbReference type="OrthoDB" id="205337at2157"/>
<comment type="caution">
    <text evidence="3">The sequence shown here is derived from an EMBL/GenBank/DDBJ whole genome shotgun (WGS) entry which is preliminary data.</text>
</comment>
<accession>A0A6B0VQX7</accession>
<evidence type="ECO:0000259" key="2">
    <source>
        <dbReference type="SMART" id="SM00852"/>
    </source>
</evidence>
<reference evidence="3 4" key="1">
    <citation type="submission" date="2020-01" db="EMBL/GenBank/DDBJ databases">
        <title>Natronorubrum sp. JWXQ-INN 674 isolated from Inner Mongolia Autonomous Region of China.</title>
        <authorList>
            <person name="Xue Q."/>
        </authorList>
    </citation>
    <scope>NUCLEOTIDE SEQUENCE [LARGE SCALE GENOMIC DNA]</scope>
    <source>
        <strain evidence="3 4">JWXQ-INN-674</strain>
    </source>
</reference>
<feature type="compositionally biased region" description="Acidic residues" evidence="1">
    <location>
        <begin position="1"/>
        <end position="14"/>
    </location>
</feature>
<feature type="region of interest" description="Disordered" evidence="1">
    <location>
        <begin position="199"/>
        <end position="241"/>
    </location>
</feature>
<dbReference type="PANTHER" id="PTHR43232:SF2">
    <property type="entry name" value="MOLYBDENUM COFACTOR BIOSYNTHESIS PROTEIN B"/>
    <property type="match status" value="1"/>
</dbReference>
<organism evidence="3 4">
    <name type="scientific">Natronorubrum halalkaliphilum</name>
    <dbReference type="NCBI Taxonomy" id="2691917"/>
    <lineage>
        <taxon>Archaea</taxon>
        <taxon>Methanobacteriati</taxon>
        <taxon>Methanobacteriota</taxon>
        <taxon>Stenosarchaea group</taxon>
        <taxon>Halobacteria</taxon>
        <taxon>Halobacteriales</taxon>
        <taxon>Natrialbaceae</taxon>
        <taxon>Natronorubrum</taxon>
    </lineage>
</organism>
<proteinExistence type="predicted"/>
<feature type="region of interest" description="Disordered" evidence="1">
    <location>
        <begin position="1"/>
        <end position="48"/>
    </location>
</feature>
<dbReference type="SMART" id="SM00852">
    <property type="entry name" value="MoCF_biosynth"/>
    <property type="match status" value="1"/>
</dbReference>
<keyword evidence="4" id="KW-1185">Reference proteome</keyword>
<dbReference type="Proteomes" id="UP000434101">
    <property type="component" value="Unassembled WGS sequence"/>
</dbReference>
<dbReference type="InterPro" id="IPR012245">
    <property type="entry name" value="MoaB"/>
</dbReference>
<dbReference type="GO" id="GO:0005829">
    <property type="term" value="C:cytosol"/>
    <property type="evidence" value="ECO:0007669"/>
    <property type="project" value="TreeGrafter"/>
</dbReference>
<evidence type="ECO:0000313" key="3">
    <source>
        <dbReference type="EMBL" id="MXV63467.1"/>
    </source>
</evidence>
<dbReference type="SUPFAM" id="SSF53218">
    <property type="entry name" value="Molybdenum cofactor biosynthesis proteins"/>
    <property type="match status" value="1"/>
</dbReference>
<evidence type="ECO:0000256" key="1">
    <source>
        <dbReference type="SAM" id="MobiDB-lite"/>
    </source>
</evidence>
<dbReference type="AlphaFoldDB" id="A0A6B0VQX7"/>
<feature type="compositionally biased region" description="Basic and acidic residues" evidence="1">
    <location>
        <begin position="231"/>
        <end position="241"/>
    </location>
</feature>
<feature type="compositionally biased region" description="Basic and acidic residues" evidence="1">
    <location>
        <begin position="199"/>
        <end position="210"/>
    </location>
</feature>
<protein>
    <submittedName>
        <fullName evidence="3">MogA/MoaB family molybdenum cofactor biosynthesis protein</fullName>
    </submittedName>
</protein>
<dbReference type="EMBL" id="WUYX01000053">
    <property type="protein sequence ID" value="MXV63467.1"/>
    <property type="molecule type" value="Genomic_DNA"/>
</dbReference>